<dbReference type="AlphaFoldDB" id="A0AAD8IG12"/>
<comment type="caution">
    <text evidence="15">The sequence shown here is derived from an EMBL/GenBank/DDBJ whole genome shotgun (WGS) entry which is preliminary data.</text>
</comment>
<dbReference type="FunFam" id="3.80.10.10:FF:000453">
    <property type="entry name" value="Leucine-rich receptor-like protein kinase family protein"/>
    <property type="match status" value="1"/>
</dbReference>
<keyword evidence="16" id="KW-1185">Reference proteome</keyword>
<evidence type="ECO:0000259" key="14">
    <source>
        <dbReference type="PROSITE" id="PS50011"/>
    </source>
</evidence>
<evidence type="ECO:0000256" key="2">
    <source>
        <dbReference type="ARBA" id="ARBA00022614"/>
    </source>
</evidence>
<dbReference type="SUPFAM" id="SSF56112">
    <property type="entry name" value="Protein kinase-like (PK-like)"/>
    <property type="match status" value="1"/>
</dbReference>
<dbReference type="GO" id="GO:0006952">
    <property type="term" value="P:defense response"/>
    <property type="evidence" value="ECO:0007669"/>
    <property type="project" value="UniProtKB-ARBA"/>
</dbReference>
<keyword evidence="15" id="KW-0829">Tyrosine-protein kinase</keyword>
<keyword evidence="10" id="KW-0325">Glycoprotein</keyword>
<dbReference type="GO" id="GO:0051707">
    <property type="term" value="P:response to other organism"/>
    <property type="evidence" value="ECO:0007669"/>
    <property type="project" value="UniProtKB-ARBA"/>
</dbReference>
<dbReference type="FunFam" id="3.80.10.10:FF:000234">
    <property type="entry name" value="Probable inactive receptor kinase RLK902"/>
    <property type="match status" value="1"/>
</dbReference>
<keyword evidence="5" id="KW-0677">Repeat</keyword>
<evidence type="ECO:0000256" key="3">
    <source>
        <dbReference type="ARBA" id="ARBA00022692"/>
    </source>
</evidence>
<protein>
    <submittedName>
        <fullName evidence="15">Receptor protein-tyrosine kinase CEPR2</fullName>
    </submittedName>
</protein>
<dbReference type="EMBL" id="JAUIZM010000005">
    <property type="protein sequence ID" value="KAK1384473.1"/>
    <property type="molecule type" value="Genomic_DNA"/>
</dbReference>
<dbReference type="GO" id="GO:0016020">
    <property type="term" value="C:membrane"/>
    <property type="evidence" value="ECO:0007669"/>
    <property type="project" value="UniProtKB-SubCell"/>
</dbReference>
<evidence type="ECO:0000256" key="6">
    <source>
        <dbReference type="ARBA" id="ARBA00022741"/>
    </source>
</evidence>
<keyword evidence="7 11" id="KW-0067">ATP-binding</keyword>
<evidence type="ECO:0000256" key="13">
    <source>
        <dbReference type="SAM" id="SignalP"/>
    </source>
</evidence>
<dbReference type="SMART" id="SM00369">
    <property type="entry name" value="LRR_TYP"/>
    <property type="match status" value="4"/>
</dbReference>
<keyword evidence="8 12" id="KW-1133">Transmembrane helix</keyword>
<feature type="domain" description="Protein kinase" evidence="14">
    <location>
        <begin position="673"/>
        <end position="894"/>
    </location>
</feature>
<keyword evidence="2" id="KW-0433">Leucine-rich repeat</keyword>
<dbReference type="PROSITE" id="PS00107">
    <property type="entry name" value="PROTEIN_KINASE_ATP"/>
    <property type="match status" value="1"/>
</dbReference>
<dbReference type="InterPro" id="IPR032675">
    <property type="entry name" value="LRR_dom_sf"/>
</dbReference>
<dbReference type="InterPro" id="IPR001611">
    <property type="entry name" value="Leu-rich_rpt"/>
</dbReference>
<feature type="transmembrane region" description="Helical" evidence="12">
    <location>
        <begin position="608"/>
        <end position="631"/>
    </location>
</feature>
<feature type="signal peptide" evidence="13">
    <location>
        <begin position="1"/>
        <end position="24"/>
    </location>
</feature>
<evidence type="ECO:0000256" key="4">
    <source>
        <dbReference type="ARBA" id="ARBA00022729"/>
    </source>
</evidence>
<dbReference type="Pfam" id="PF00069">
    <property type="entry name" value="Pkinase"/>
    <property type="match status" value="1"/>
</dbReference>
<evidence type="ECO:0000313" key="15">
    <source>
        <dbReference type="EMBL" id="KAK1384473.1"/>
    </source>
</evidence>
<keyword evidence="9 12" id="KW-0472">Membrane</keyword>
<evidence type="ECO:0000256" key="9">
    <source>
        <dbReference type="ARBA" id="ARBA00023136"/>
    </source>
</evidence>
<reference evidence="15" key="2">
    <citation type="submission" date="2023-05" db="EMBL/GenBank/DDBJ databases">
        <authorList>
            <person name="Schelkunov M.I."/>
        </authorList>
    </citation>
    <scope>NUCLEOTIDE SEQUENCE</scope>
    <source>
        <strain evidence="15">Hsosn_3</strain>
        <tissue evidence="15">Leaf</tissue>
    </source>
</reference>
<dbReference type="InterPro" id="IPR011009">
    <property type="entry name" value="Kinase-like_dom_sf"/>
</dbReference>
<reference evidence="15" key="1">
    <citation type="submission" date="2023-02" db="EMBL/GenBank/DDBJ databases">
        <title>Genome of toxic invasive species Heracleum sosnowskyi carries increased number of genes despite the absence of recent whole-genome duplications.</title>
        <authorList>
            <person name="Schelkunov M."/>
            <person name="Shtratnikova V."/>
            <person name="Makarenko M."/>
            <person name="Klepikova A."/>
            <person name="Omelchenko D."/>
            <person name="Novikova G."/>
            <person name="Obukhova E."/>
            <person name="Bogdanov V."/>
            <person name="Penin A."/>
            <person name="Logacheva M."/>
        </authorList>
    </citation>
    <scope>NUCLEOTIDE SEQUENCE</scope>
    <source>
        <strain evidence="15">Hsosn_3</strain>
        <tissue evidence="15">Leaf</tissue>
    </source>
</reference>
<evidence type="ECO:0000256" key="5">
    <source>
        <dbReference type="ARBA" id="ARBA00022737"/>
    </source>
</evidence>
<dbReference type="InterPro" id="IPR001245">
    <property type="entry name" value="Ser-Thr/Tyr_kinase_cat_dom"/>
</dbReference>
<dbReference type="InterPro" id="IPR000719">
    <property type="entry name" value="Prot_kinase_dom"/>
</dbReference>
<dbReference type="InterPro" id="IPR017441">
    <property type="entry name" value="Protein_kinase_ATP_BS"/>
</dbReference>
<dbReference type="GO" id="GO:0005524">
    <property type="term" value="F:ATP binding"/>
    <property type="evidence" value="ECO:0007669"/>
    <property type="project" value="UniProtKB-UniRule"/>
</dbReference>
<evidence type="ECO:0000256" key="1">
    <source>
        <dbReference type="ARBA" id="ARBA00004167"/>
    </source>
</evidence>
<keyword evidence="3 12" id="KW-0812">Transmembrane</keyword>
<feature type="chain" id="PRO_5042262668" evidence="13">
    <location>
        <begin position="25"/>
        <end position="894"/>
    </location>
</feature>
<dbReference type="InterPro" id="IPR013210">
    <property type="entry name" value="LRR_N_plant-typ"/>
</dbReference>
<evidence type="ECO:0000256" key="8">
    <source>
        <dbReference type="ARBA" id="ARBA00022989"/>
    </source>
</evidence>
<evidence type="ECO:0000256" key="10">
    <source>
        <dbReference type="ARBA" id="ARBA00023180"/>
    </source>
</evidence>
<dbReference type="Pfam" id="PF00560">
    <property type="entry name" value="LRR_1"/>
    <property type="match status" value="3"/>
</dbReference>
<dbReference type="SUPFAM" id="SSF52058">
    <property type="entry name" value="L domain-like"/>
    <property type="match status" value="1"/>
</dbReference>
<dbReference type="PROSITE" id="PS50011">
    <property type="entry name" value="PROTEIN_KINASE_DOM"/>
    <property type="match status" value="1"/>
</dbReference>
<dbReference type="Gene3D" id="1.10.510.10">
    <property type="entry name" value="Transferase(Phosphotransferase) domain 1"/>
    <property type="match status" value="1"/>
</dbReference>
<keyword evidence="6 11" id="KW-0547">Nucleotide-binding</keyword>
<keyword evidence="15" id="KW-0808">Transferase</keyword>
<dbReference type="InterPro" id="IPR003591">
    <property type="entry name" value="Leu-rich_rpt_typical-subtyp"/>
</dbReference>
<keyword evidence="4 13" id="KW-0732">Signal</keyword>
<dbReference type="Proteomes" id="UP001237642">
    <property type="component" value="Unassembled WGS sequence"/>
</dbReference>
<evidence type="ECO:0000256" key="12">
    <source>
        <dbReference type="SAM" id="Phobius"/>
    </source>
</evidence>
<dbReference type="Pfam" id="PF13855">
    <property type="entry name" value="LRR_8"/>
    <property type="match status" value="2"/>
</dbReference>
<accession>A0AAD8IG12</accession>
<comment type="subcellular location">
    <subcellularLocation>
        <location evidence="1">Membrane</location>
        <topology evidence="1">Single-pass membrane protein</topology>
    </subcellularLocation>
</comment>
<dbReference type="Gene3D" id="3.80.10.10">
    <property type="entry name" value="Ribonuclease Inhibitor"/>
    <property type="match status" value="4"/>
</dbReference>
<dbReference type="Pfam" id="PF08263">
    <property type="entry name" value="LRRNT_2"/>
    <property type="match status" value="1"/>
</dbReference>
<dbReference type="Pfam" id="PF07714">
    <property type="entry name" value="PK_Tyr_Ser-Thr"/>
    <property type="match status" value="1"/>
</dbReference>
<dbReference type="GO" id="GO:0009791">
    <property type="term" value="P:post-embryonic development"/>
    <property type="evidence" value="ECO:0007669"/>
    <property type="project" value="UniProtKB-ARBA"/>
</dbReference>
<proteinExistence type="predicted"/>
<dbReference type="Gene3D" id="3.30.200.20">
    <property type="entry name" value="Phosphorylase Kinase, domain 1"/>
    <property type="match status" value="1"/>
</dbReference>
<keyword evidence="15" id="KW-0418">Kinase</keyword>
<evidence type="ECO:0000313" key="16">
    <source>
        <dbReference type="Proteomes" id="UP001237642"/>
    </source>
</evidence>
<dbReference type="FunFam" id="3.80.10.10:FF:000233">
    <property type="entry name" value="Leucine-rich repeat receptor-like protein kinase TDR"/>
    <property type="match status" value="1"/>
</dbReference>
<dbReference type="PANTHER" id="PTHR48056">
    <property type="entry name" value="LRR RECEPTOR-LIKE SERINE/THREONINE-PROTEIN KINASE-RELATED"/>
    <property type="match status" value="1"/>
</dbReference>
<gene>
    <name evidence="15" type="ORF">POM88_022208</name>
</gene>
<name>A0AAD8IG12_9APIA</name>
<dbReference type="InterPro" id="IPR050647">
    <property type="entry name" value="Plant_LRR-RLKs"/>
</dbReference>
<dbReference type="GO" id="GO:0004713">
    <property type="term" value="F:protein tyrosine kinase activity"/>
    <property type="evidence" value="ECO:0007669"/>
    <property type="project" value="UniProtKB-KW"/>
</dbReference>
<sequence length="894" mass="99479">MSPFSLQIFVTLFVFNLFTPYVTQSLESQALLEFKKQLTDPLHYLDSWKASDPPCHFFGVSCENNTGKVTGITLENKSLSGHLSPSISVLRSLHVLVLADNSIMGVLPAELANCSKLKVLNVTKNKMTGSLPDLSNLTNLEALHVSVNQFSGRFPTWVGNLTNLVSLGLGGNNYDQGEIPEEIGNLKNLTWLYLSGSNLRGEIPESIFNLHALETLDICMNMITGSFPKALSKLRNIKKIELYDNKFTGRIPPQLATLKLLEEFDISSNQMYGTLPPQIGNMKNLIVFQLHQNNFSGELPRGFGNLHNLLNLSIYGNSFSGEFPKNIGRFSPLNAVDISENKFAGHFPKYMCANGNLQFLLAGENNFSGELSDNYARCKSLIRLRIYQNQLSGKIPDGLWALPSATIIDFSDNDFSGGISPDIGSAVTLGELKLMNNRFSGYLPNELGQLTHLQKLDLSNNDFCGIIPSSIGALKQLSYLNLKNNSFTGAIPADLSKCSGLVDLNLASNSLSYNIPESFSQISSLNSLNLSGNKFIGSIPEDLHKLKLSSIDLSNNQLSGKIHSDLLMMGGDQAFIGNKKLCINQIVKGQMNLRLNVCENEYWHNHKYMTVIFSIALLVLVCMVSGLLVLCCRNYILKENYTTEDCEKKAGDSEWEMEIFHPVQFDAEDICNLDEHNLIGTGSTGKVYRVDTEKAEGMVAVKQLWEGKANKVFTAEIGILGNIRHRNILKLYACLTNGVSNLLVFEYMVVEDSLKDSDSNCIAGTHGYIAPELAYTPKMTEKCDIYSFGVVLLELVTGRRAIEETDGEGRDIVSWVSSHVDRYQHVYKVLDHKLALDYHQNEMTKVFMIATLCTAKRPSLRPDMRDVVRMLTDTKPLSFKLKEKCRESKDLYLA</sequence>
<dbReference type="SUPFAM" id="SSF52047">
    <property type="entry name" value="RNI-like"/>
    <property type="match status" value="1"/>
</dbReference>
<dbReference type="GO" id="GO:0033612">
    <property type="term" value="F:receptor serine/threonine kinase binding"/>
    <property type="evidence" value="ECO:0007669"/>
    <property type="project" value="TreeGrafter"/>
</dbReference>
<organism evidence="15 16">
    <name type="scientific">Heracleum sosnowskyi</name>
    <dbReference type="NCBI Taxonomy" id="360622"/>
    <lineage>
        <taxon>Eukaryota</taxon>
        <taxon>Viridiplantae</taxon>
        <taxon>Streptophyta</taxon>
        <taxon>Embryophyta</taxon>
        <taxon>Tracheophyta</taxon>
        <taxon>Spermatophyta</taxon>
        <taxon>Magnoliopsida</taxon>
        <taxon>eudicotyledons</taxon>
        <taxon>Gunneridae</taxon>
        <taxon>Pentapetalae</taxon>
        <taxon>asterids</taxon>
        <taxon>campanulids</taxon>
        <taxon>Apiales</taxon>
        <taxon>Apiaceae</taxon>
        <taxon>Apioideae</taxon>
        <taxon>apioid superclade</taxon>
        <taxon>Tordylieae</taxon>
        <taxon>Tordyliinae</taxon>
        <taxon>Heracleum</taxon>
    </lineage>
</organism>
<feature type="binding site" evidence="11">
    <location>
        <position position="702"/>
    </location>
    <ligand>
        <name>ATP</name>
        <dbReference type="ChEBI" id="CHEBI:30616"/>
    </ligand>
</feature>
<evidence type="ECO:0000256" key="7">
    <source>
        <dbReference type="ARBA" id="ARBA00022840"/>
    </source>
</evidence>
<dbReference type="PANTHER" id="PTHR48056:SF20">
    <property type="entry name" value="PROTEIN KINASE DOMAIN-CONTAINING PROTEIN"/>
    <property type="match status" value="1"/>
</dbReference>
<keyword evidence="15" id="KW-0675">Receptor</keyword>
<dbReference type="PROSITE" id="PS51450">
    <property type="entry name" value="LRR"/>
    <property type="match status" value="1"/>
</dbReference>
<evidence type="ECO:0000256" key="11">
    <source>
        <dbReference type="PROSITE-ProRule" id="PRU10141"/>
    </source>
</evidence>